<comment type="caution">
    <text evidence="1">The sequence shown here is derived from an EMBL/GenBank/DDBJ whole genome shotgun (WGS) entry which is preliminary data.</text>
</comment>
<dbReference type="Proteomes" id="UP001064048">
    <property type="component" value="Chromosome 27"/>
</dbReference>
<evidence type="ECO:0000313" key="2">
    <source>
        <dbReference type="Proteomes" id="UP001064048"/>
    </source>
</evidence>
<name>A0ACC0KYR1_CHOFU</name>
<accession>A0ACC0KYR1</accession>
<dbReference type="EMBL" id="CM046127">
    <property type="protein sequence ID" value="KAI8441317.1"/>
    <property type="molecule type" value="Genomic_DNA"/>
</dbReference>
<organism evidence="1 2">
    <name type="scientific">Choristoneura fumiferana</name>
    <name type="common">Spruce budworm moth</name>
    <name type="synonym">Archips fumiferana</name>
    <dbReference type="NCBI Taxonomy" id="7141"/>
    <lineage>
        <taxon>Eukaryota</taxon>
        <taxon>Metazoa</taxon>
        <taxon>Ecdysozoa</taxon>
        <taxon>Arthropoda</taxon>
        <taxon>Hexapoda</taxon>
        <taxon>Insecta</taxon>
        <taxon>Pterygota</taxon>
        <taxon>Neoptera</taxon>
        <taxon>Endopterygota</taxon>
        <taxon>Lepidoptera</taxon>
        <taxon>Glossata</taxon>
        <taxon>Ditrysia</taxon>
        <taxon>Tortricoidea</taxon>
        <taxon>Tortricidae</taxon>
        <taxon>Tortricinae</taxon>
        <taxon>Choristoneura</taxon>
    </lineage>
</organism>
<sequence length="360" mass="41371">MAAWLRQQVEYDENVPCAADLKISSVKMPPNSEKQESVQYEEDNVERIAPQAGPRTYKVSYRVVLVYVYWHIAGLYGAYLLPEAKWQTIVFTVATLWLSILGVTAGAHRLWSHQSYKVNRPLEIFLMLCQSMSCQNSAIHWVRDHRLHHKYTDTDADPHNSIRGFFYSHCGWLLVEKHPEVAKKSKTIDVSDIFNNPVLLFQQKYIKELTVLTAVALPTLIPMVCWGETFNCAWHLSYLRLIINLNLTFLINSANHAYGHKPYDKHITATNNVYLSIMPTGETYHNYHHTFPLDYRTSELGNTFANFTTIFIDICAKLGWAWDLKAVSEDMLKKRMARTGDGTDLWGKKIDQGTQAPVSQ</sequence>
<keyword evidence="2" id="KW-1185">Reference proteome</keyword>
<gene>
    <name evidence="1" type="ORF">MSG28_014939</name>
</gene>
<reference evidence="1 2" key="1">
    <citation type="journal article" date="2022" name="Genome Biol. Evol.">
        <title>The Spruce Budworm Genome: Reconstructing the Evolutionary History of Antifreeze Proteins.</title>
        <authorList>
            <person name="Beliveau C."/>
            <person name="Gagne P."/>
            <person name="Picq S."/>
            <person name="Vernygora O."/>
            <person name="Keeling C.I."/>
            <person name="Pinkney K."/>
            <person name="Doucet D."/>
            <person name="Wen F."/>
            <person name="Johnston J.S."/>
            <person name="Maaroufi H."/>
            <person name="Boyle B."/>
            <person name="Laroche J."/>
            <person name="Dewar K."/>
            <person name="Juretic N."/>
            <person name="Blackburn G."/>
            <person name="Nisole A."/>
            <person name="Brunet B."/>
            <person name="Brandao M."/>
            <person name="Lumley L."/>
            <person name="Duan J."/>
            <person name="Quan G."/>
            <person name="Lucarotti C.J."/>
            <person name="Roe A.D."/>
            <person name="Sperling F.A.H."/>
            <person name="Levesque R.C."/>
            <person name="Cusson M."/>
        </authorList>
    </citation>
    <scope>NUCLEOTIDE SEQUENCE [LARGE SCALE GENOMIC DNA]</scope>
    <source>
        <strain evidence="1">Glfc:IPQL:Cfum</strain>
    </source>
</reference>
<evidence type="ECO:0000313" key="1">
    <source>
        <dbReference type="EMBL" id="KAI8441317.1"/>
    </source>
</evidence>
<proteinExistence type="predicted"/>
<protein>
    <submittedName>
        <fullName evidence="1">Uncharacterized protein</fullName>
    </submittedName>
</protein>